<proteinExistence type="predicted"/>
<dbReference type="InterPro" id="IPR000182">
    <property type="entry name" value="GNAT_dom"/>
</dbReference>
<gene>
    <name evidence="4" type="ORF">HMPREF0514_10699</name>
</gene>
<dbReference type="PANTHER" id="PTHR43800">
    <property type="entry name" value="PEPTIDYL-LYSINE N-ACETYLTRANSFERASE YJAB"/>
    <property type="match status" value="1"/>
</dbReference>
<dbReference type="EMBL" id="ACGO02000001">
    <property type="protein sequence ID" value="EFJ70255.1"/>
    <property type="molecule type" value="Genomic_DNA"/>
</dbReference>
<evidence type="ECO:0000313" key="4">
    <source>
        <dbReference type="EMBL" id="EFJ70255.1"/>
    </source>
</evidence>
<dbReference type="InterPro" id="IPR016181">
    <property type="entry name" value="Acyl_CoA_acyltransferase"/>
</dbReference>
<dbReference type="PROSITE" id="PS51186">
    <property type="entry name" value="GNAT"/>
    <property type="match status" value="1"/>
</dbReference>
<reference evidence="4 5" key="1">
    <citation type="submission" date="2010-06" db="EMBL/GenBank/DDBJ databases">
        <authorList>
            <person name="Muzny D."/>
            <person name="Qin X."/>
            <person name="Buhay C."/>
            <person name="Dugan-Rocha S."/>
            <person name="Ding Y."/>
            <person name="Chen G."/>
            <person name="Hawes A."/>
            <person name="Holder M."/>
            <person name="Jhangiani S."/>
            <person name="Johnson A."/>
            <person name="Khan Z."/>
            <person name="Li Z."/>
            <person name="Liu W."/>
            <person name="Liu X."/>
            <person name="Perez L."/>
            <person name="Shen H."/>
            <person name="Wang Q."/>
            <person name="Watt J."/>
            <person name="Xi L."/>
            <person name="Xin Y."/>
            <person name="Zhou J."/>
            <person name="Deng J."/>
            <person name="Jiang H."/>
            <person name="Liu Y."/>
            <person name="Qu J."/>
            <person name="Song X.-Z."/>
            <person name="Zhang L."/>
            <person name="Villasana D."/>
            <person name="Johnson A."/>
            <person name="Liu J."/>
            <person name="Liyanage D."/>
            <person name="Lorensuhewa L."/>
            <person name="Robinson T."/>
            <person name="Song A."/>
            <person name="Song B.-B."/>
            <person name="Dinh H."/>
            <person name="Thornton R."/>
            <person name="Coyle M."/>
            <person name="Francisco L."/>
            <person name="Jackson L."/>
            <person name="Javaid M."/>
            <person name="Korchina V."/>
            <person name="Kovar C."/>
            <person name="Mata R."/>
            <person name="Mathew T."/>
            <person name="Ngo R."/>
            <person name="Nguyen L."/>
            <person name="Nguyen N."/>
            <person name="Okwuonu G."/>
            <person name="Ongeri F."/>
            <person name="Pham C."/>
            <person name="Simmons D."/>
            <person name="Wilczek-Boney K."/>
            <person name="Hale W."/>
            <person name="Jakkamsetti A."/>
            <person name="Pham P."/>
            <person name="Ruth R."/>
            <person name="San Lucas F."/>
            <person name="Warren J."/>
            <person name="Zhang J."/>
            <person name="Zhao Z."/>
            <person name="Zhou C."/>
            <person name="Zhu D."/>
            <person name="Lee S."/>
            <person name="Bess C."/>
            <person name="Blankenburg K."/>
            <person name="Forbes L."/>
            <person name="Fu Q."/>
            <person name="Gubbala S."/>
            <person name="Hirani K."/>
            <person name="Jayaseelan J.C."/>
            <person name="Lara F."/>
            <person name="Munidasa M."/>
            <person name="Palculict T."/>
            <person name="Patil S."/>
            <person name="Pu L.-L."/>
            <person name="Saada N."/>
            <person name="Tang L."/>
            <person name="Weissenberger G."/>
            <person name="Zhu Y."/>
            <person name="Hemphill L."/>
            <person name="Shang Y."/>
            <person name="Youmans B."/>
            <person name="Ayvaz T."/>
            <person name="Ross M."/>
            <person name="Santibanez J."/>
            <person name="Aqrawi P."/>
            <person name="Gross S."/>
            <person name="Joshi V."/>
            <person name="Fowler G."/>
            <person name="Nazareth L."/>
            <person name="Reid J."/>
            <person name="Worley K."/>
            <person name="Petrosino J."/>
            <person name="Highlander S."/>
            <person name="Gibbs R."/>
        </authorList>
    </citation>
    <scope>NUCLEOTIDE SEQUENCE [LARGE SCALE GENOMIC DNA]</scope>
    <source>
        <strain evidence="4 5">JV-V03</strain>
    </source>
</reference>
<evidence type="ECO:0000313" key="5">
    <source>
        <dbReference type="Proteomes" id="UP000003672"/>
    </source>
</evidence>
<dbReference type="AlphaFoldDB" id="A0AA86ZVS1"/>
<sequence>MFIRKYKDSDFDQLCHVMDRARMQELKTANMEQVFIQLKDAPYLRYLLKCKMYVATKEEKIVGFVGLRPHELSFLYVDPNFQNLGIGKKLIEFALRRLERPIKLEVFTDNLAAKALYEKYGFKVVKTVVEKWSDEYPIEFSQDTMEIR</sequence>
<dbReference type="Gene3D" id="3.40.630.30">
    <property type="match status" value="1"/>
</dbReference>
<dbReference type="Pfam" id="PF13508">
    <property type="entry name" value="Acetyltransf_7"/>
    <property type="match status" value="1"/>
</dbReference>
<keyword evidence="2" id="KW-0012">Acyltransferase</keyword>
<feature type="domain" description="N-acetyltransferase" evidence="3">
    <location>
        <begin position="1"/>
        <end position="143"/>
    </location>
</feature>
<dbReference type="GO" id="GO:0016747">
    <property type="term" value="F:acyltransferase activity, transferring groups other than amino-acyl groups"/>
    <property type="evidence" value="ECO:0007669"/>
    <property type="project" value="InterPro"/>
</dbReference>
<evidence type="ECO:0000259" key="3">
    <source>
        <dbReference type="PROSITE" id="PS51186"/>
    </source>
</evidence>
<evidence type="ECO:0000256" key="2">
    <source>
        <dbReference type="ARBA" id="ARBA00023315"/>
    </source>
</evidence>
<comment type="caution">
    <text evidence="4">The sequence shown here is derived from an EMBL/GenBank/DDBJ whole genome shotgun (WGS) entry which is preliminary data.</text>
</comment>
<dbReference type="RefSeq" id="WP_003648900.1">
    <property type="nucleotide sequence ID" value="NZ_CP040500.1"/>
</dbReference>
<dbReference type="Proteomes" id="UP000003672">
    <property type="component" value="Unassembled WGS sequence"/>
</dbReference>
<name>A0AA86ZVS1_9LACO</name>
<dbReference type="CDD" id="cd04301">
    <property type="entry name" value="NAT_SF"/>
    <property type="match status" value="1"/>
</dbReference>
<organism evidence="4 5">
    <name type="scientific">Lactobacillus paragasseri JV-V03</name>
    <dbReference type="NCBI Taxonomy" id="525326"/>
    <lineage>
        <taxon>Bacteria</taxon>
        <taxon>Bacillati</taxon>
        <taxon>Bacillota</taxon>
        <taxon>Bacilli</taxon>
        <taxon>Lactobacillales</taxon>
        <taxon>Lactobacillaceae</taxon>
        <taxon>Lactobacillus</taxon>
    </lineage>
</organism>
<accession>A0AA86ZVS1</accession>
<dbReference type="PANTHER" id="PTHR43800:SF1">
    <property type="entry name" value="PEPTIDYL-LYSINE N-ACETYLTRANSFERASE YJAB"/>
    <property type="match status" value="1"/>
</dbReference>
<keyword evidence="1" id="KW-0808">Transferase</keyword>
<protein>
    <submittedName>
        <fullName evidence="4">Acetyltransferase, GNAT family</fullName>
    </submittedName>
</protein>
<evidence type="ECO:0000256" key="1">
    <source>
        <dbReference type="ARBA" id="ARBA00022679"/>
    </source>
</evidence>
<dbReference type="SUPFAM" id="SSF55729">
    <property type="entry name" value="Acyl-CoA N-acyltransferases (Nat)"/>
    <property type="match status" value="1"/>
</dbReference>